<keyword evidence="5" id="KW-0547">Nucleotide-binding</keyword>
<dbReference type="FunFam" id="3.40.50.300:FF:000149">
    <property type="entry name" value="Nuclear valosin-containing protein-like"/>
    <property type="match status" value="1"/>
</dbReference>
<feature type="compositionally biased region" description="Polar residues" evidence="13">
    <location>
        <begin position="338"/>
        <end position="353"/>
    </location>
</feature>
<evidence type="ECO:0000259" key="14">
    <source>
        <dbReference type="SMART" id="SM00382"/>
    </source>
</evidence>
<organism evidence="15 16">
    <name type="scientific">Diatrype stigma</name>
    <dbReference type="NCBI Taxonomy" id="117547"/>
    <lineage>
        <taxon>Eukaryota</taxon>
        <taxon>Fungi</taxon>
        <taxon>Dikarya</taxon>
        <taxon>Ascomycota</taxon>
        <taxon>Pezizomycotina</taxon>
        <taxon>Sordariomycetes</taxon>
        <taxon>Xylariomycetidae</taxon>
        <taxon>Xylariales</taxon>
        <taxon>Diatrypaceae</taxon>
        <taxon>Diatrype</taxon>
    </lineage>
</organism>
<dbReference type="Proteomes" id="UP001320420">
    <property type="component" value="Unassembled WGS sequence"/>
</dbReference>
<keyword evidence="3" id="KW-0813">Transport</keyword>
<dbReference type="Gene3D" id="3.10.330.10">
    <property type="match status" value="1"/>
</dbReference>
<comment type="subcellular location">
    <subcellularLocation>
        <location evidence="1">Membrane</location>
    </subcellularLocation>
</comment>
<keyword evidence="9" id="KW-0472">Membrane</keyword>
<sequence length="1284" mass="137690">MAPSRPNAHSTAAEISLVHLKNCLVNLPSSLVNLLVTINTPAQNVIVELNYRVPSSTNGTASGGGGSSSSQRSIYLGWTGMPSKRKIAPIVGRDGINTTRGSGRDQEVTSVELDATLAATLGLSDGQKITAIIHVDPPLAHTVNIEPLTSEDWEIIELHATFLELNLLSQIRALPNPAYSPGEGQPPNQHPLTLHLSPTSTANIKVLSLEPAPPKDAAFVKIAPDAEVIVAPKTRPKPSKNNSQSRSVGSISRRSGKSTASTIRKKGGREREEKKPALFLRGLDRQLCHEWFDEDSAALSLSVWVDRDLLLSKDFRGVNWVTVNVVRPAGLQPPIDPQKQQQENTANSDGTKPTENIIAQLHPWDDPPNGQTIALATPLCALLGCQGMVGGIVKIEPAPQALSRSSIQRLRVYPFSGADTKPTEGLKFGGESKAEKEAAAKMISRIYGPSHNAKGLLRGPLTDGMVLGLYDGLDIPLGWEGGFLKFDPPSLTTSSREALSWCLGSERSIPIEMQPPVPRPQWFGEKDEDSVSSSDSILVGIDTLLSNLKSHLSHLSSVLLTGALGSGKTAVVQSLAQTLRNDYLFHTTYFPCRKLVNDESRVTTIKETLNRVFMSASWGARLGGQALVILDDLDKLCPVETELQVGNDNGRSRQVSETICSIVRQYCGRDSGVVLLATAQGKESLNNVVVGGHVVREIVELKAPDKEARRRITEAVVRAHTVSPEIVRAPNSESSRPTTADGATDGEDGGAWMDGASQPSRSNSISKPKSDGFLLDPELDFLDLAGETDGYMPGDLLLLVSRARNEALIRSVSETSLQKDLDIVQLSRLDFDNALKGFTPASLRNVSLQTSTTKFDSIGGLQETRRILLETLQYPTKYAPIFAQCPLRLRSGLLLYGFPGCGKTLLASAVAGECGLNFISVKGPEILNKYIGASEKSVRDLFERASAARPCVLFFDEFDSIAPKRGHDSTGVTDRVVNQLLTQMDGAEGLSGVYVLAATSRPDLIDPALLRPGRLDKSLLCDFPALEDRLDILRALGRKVKLADDVTIPEDDGEIAAMIAAGEGGPLLEIARRSEGFSGADMQALMSNAQLEAIHDVLGGSNLPQQQNHHTNNNKRGGHRTAASSRPDASAAAIRNFLQFRYGADAALADAQKSNNKSRSAELAENAAIAARLAEIKLARKRTRMAAAAQKGGSTAVPTENGEVYGNGGGSGAAKDGAGAGAGPGEVRVSWKHLLKALEATRPSISTQERGRLERIYREFVVGRSGEMRDGQPSMEVGGRSSLM</sequence>
<accession>A0AAN9UHS7</accession>
<evidence type="ECO:0000256" key="13">
    <source>
        <dbReference type="SAM" id="MobiDB-lite"/>
    </source>
</evidence>
<evidence type="ECO:0000256" key="10">
    <source>
        <dbReference type="ARBA" id="ARBA00032509"/>
    </source>
</evidence>
<dbReference type="SUPFAM" id="SSF52540">
    <property type="entry name" value="P-loop containing nucleoside triphosphate hydrolases"/>
    <property type="match status" value="2"/>
</dbReference>
<keyword evidence="4" id="KW-0962">Peroxisome biogenesis</keyword>
<dbReference type="SMART" id="SM00382">
    <property type="entry name" value="AAA"/>
    <property type="match status" value="2"/>
</dbReference>
<dbReference type="InterPro" id="IPR003960">
    <property type="entry name" value="ATPase_AAA_CS"/>
</dbReference>
<feature type="compositionally biased region" description="Polar residues" evidence="13">
    <location>
        <begin position="1102"/>
        <end position="1111"/>
    </location>
</feature>
<dbReference type="Pfam" id="PF09262">
    <property type="entry name" value="PEX-1N"/>
    <property type="match status" value="1"/>
</dbReference>
<evidence type="ECO:0000313" key="16">
    <source>
        <dbReference type="Proteomes" id="UP001320420"/>
    </source>
</evidence>
<proteinExistence type="inferred from homology"/>
<dbReference type="CDD" id="cd19526">
    <property type="entry name" value="RecA-like_PEX1_r2"/>
    <property type="match status" value="1"/>
</dbReference>
<dbReference type="Gene3D" id="1.10.8.60">
    <property type="match status" value="2"/>
</dbReference>
<keyword evidence="16" id="KW-1185">Reference proteome</keyword>
<evidence type="ECO:0000256" key="6">
    <source>
        <dbReference type="ARBA" id="ARBA00022801"/>
    </source>
</evidence>
<dbReference type="PROSITE" id="PS00674">
    <property type="entry name" value="AAA"/>
    <property type="match status" value="1"/>
</dbReference>
<evidence type="ECO:0000256" key="11">
    <source>
        <dbReference type="ARBA" id="ARBA00034532"/>
    </source>
</evidence>
<dbReference type="InterPro" id="IPR041569">
    <property type="entry name" value="AAA_lid_3"/>
</dbReference>
<dbReference type="GO" id="GO:0016558">
    <property type="term" value="P:protein import into peroxisome matrix"/>
    <property type="evidence" value="ECO:0007669"/>
    <property type="project" value="TreeGrafter"/>
</dbReference>
<protein>
    <recommendedName>
        <fullName evidence="11">Peroxisomal ATPase PEX1</fullName>
    </recommendedName>
    <alternativeName>
        <fullName evidence="10">Peroxin-1</fullName>
    </alternativeName>
</protein>
<feature type="domain" description="AAA+ ATPase" evidence="14">
    <location>
        <begin position="889"/>
        <end position="1025"/>
    </location>
</feature>
<feature type="region of interest" description="Disordered" evidence="13">
    <location>
        <begin position="330"/>
        <end position="353"/>
    </location>
</feature>
<dbReference type="Pfam" id="PF17862">
    <property type="entry name" value="AAA_lid_3"/>
    <property type="match status" value="1"/>
</dbReference>
<evidence type="ECO:0000256" key="4">
    <source>
        <dbReference type="ARBA" id="ARBA00022593"/>
    </source>
</evidence>
<dbReference type="InterPro" id="IPR003593">
    <property type="entry name" value="AAA+_ATPase"/>
</dbReference>
<feature type="compositionally biased region" description="Polar residues" evidence="13">
    <location>
        <begin position="757"/>
        <end position="767"/>
    </location>
</feature>
<gene>
    <name evidence="15" type="primary">PEX1</name>
    <name evidence="15" type="ORF">SLS62_008892</name>
</gene>
<reference evidence="15 16" key="1">
    <citation type="submission" date="2024-02" db="EMBL/GenBank/DDBJ databases">
        <title>De novo assembly and annotation of 12 fungi associated with fruit tree decline syndrome in Ontario, Canada.</title>
        <authorList>
            <person name="Sulman M."/>
            <person name="Ellouze W."/>
            <person name="Ilyukhin E."/>
        </authorList>
    </citation>
    <scope>NUCLEOTIDE SEQUENCE [LARGE SCALE GENOMIC DNA]</scope>
    <source>
        <strain evidence="15 16">M11/M66-122</strain>
    </source>
</reference>
<evidence type="ECO:0000256" key="8">
    <source>
        <dbReference type="ARBA" id="ARBA00022927"/>
    </source>
</evidence>
<evidence type="ECO:0000256" key="9">
    <source>
        <dbReference type="ARBA" id="ARBA00023136"/>
    </source>
</evidence>
<evidence type="ECO:0000256" key="3">
    <source>
        <dbReference type="ARBA" id="ARBA00022448"/>
    </source>
</evidence>
<evidence type="ECO:0000256" key="1">
    <source>
        <dbReference type="ARBA" id="ARBA00004370"/>
    </source>
</evidence>
<keyword evidence="7" id="KW-0067">ATP-binding</keyword>
<feature type="region of interest" description="Disordered" evidence="13">
    <location>
        <begin position="724"/>
        <end position="769"/>
    </location>
</feature>
<feature type="region of interest" description="Disordered" evidence="13">
    <location>
        <begin position="1100"/>
        <end position="1128"/>
    </location>
</feature>
<dbReference type="Pfam" id="PF00004">
    <property type="entry name" value="AAA"/>
    <property type="match status" value="2"/>
</dbReference>
<dbReference type="EMBL" id="JAKJXP020000087">
    <property type="protein sequence ID" value="KAK7747748.1"/>
    <property type="molecule type" value="Genomic_DNA"/>
</dbReference>
<dbReference type="FunFam" id="3.10.330.10:FF:000011">
    <property type="entry name" value="Peroxisome biogenesis protein peroxin 1"/>
    <property type="match status" value="1"/>
</dbReference>
<dbReference type="InterPro" id="IPR050168">
    <property type="entry name" value="AAA_ATPase_domain"/>
</dbReference>
<dbReference type="GO" id="GO:0016887">
    <property type="term" value="F:ATP hydrolysis activity"/>
    <property type="evidence" value="ECO:0007669"/>
    <property type="project" value="InterPro"/>
</dbReference>
<comment type="caution">
    <text evidence="15">The sequence shown here is derived from an EMBL/GenBank/DDBJ whole genome shotgun (WGS) entry which is preliminary data.</text>
</comment>
<evidence type="ECO:0000313" key="15">
    <source>
        <dbReference type="EMBL" id="KAK7747748.1"/>
    </source>
</evidence>
<dbReference type="InterPro" id="IPR029067">
    <property type="entry name" value="CDC48_domain_2-like_sf"/>
</dbReference>
<dbReference type="GO" id="GO:0005778">
    <property type="term" value="C:peroxisomal membrane"/>
    <property type="evidence" value="ECO:0007669"/>
    <property type="project" value="TreeGrafter"/>
</dbReference>
<comment type="catalytic activity">
    <reaction evidence="12">
        <text>ATP + H2O = ADP + phosphate + H(+)</text>
        <dbReference type="Rhea" id="RHEA:13065"/>
        <dbReference type="ChEBI" id="CHEBI:15377"/>
        <dbReference type="ChEBI" id="CHEBI:15378"/>
        <dbReference type="ChEBI" id="CHEBI:30616"/>
        <dbReference type="ChEBI" id="CHEBI:43474"/>
        <dbReference type="ChEBI" id="CHEBI:456216"/>
    </reaction>
    <physiologicalReaction direction="left-to-right" evidence="12">
        <dbReference type="Rhea" id="RHEA:13066"/>
    </physiologicalReaction>
</comment>
<keyword evidence="6" id="KW-0378">Hydrolase</keyword>
<dbReference type="SUPFAM" id="SSF50692">
    <property type="entry name" value="ADC-like"/>
    <property type="match status" value="1"/>
</dbReference>
<dbReference type="Gene3D" id="3.40.50.300">
    <property type="entry name" value="P-loop containing nucleotide triphosphate hydrolases"/>
    <property type="match status" value="2"/>
</dbReference>
<dbReference type="SUPFAM" id="SSF54585">
    <property type="entry name" value="Cdc48 domain 2-like"/>
    <property type="match status" value="1"/>
</dbReference>
<name>A0AAN9UHS7_9PEZI</name>
<dbReference type="InterPro" id="IPR015342">
    <property type="entry name" value="PEX1-N_C-lobe"/>
</dbReference>
<dbReference type="GO" id="GO:0005829">
    <property type="term" value="C:cytosol"/>
    <property type="evidence" value="ECO:0007669"/>
    <property type="project" value="TreeGrafter"/>
</dbReference>
<dbReference type="PANTHER" id="PTHR23077">
    <property type="entry name" value="AAA-FAMILY ATPASE"/>
    <property type="match status" value="1"/>
</dbReference>
<dbReference type="GO" id="GO:0005524">
    <property type="term" value="F:ATP binding"/>
    <property type="evidence" value="ECO:0007669"/>
    <property type="project" value="UniProtKB-KW"/>
</dbReference>
<dbReference type="PANTHER" id="PTHR23077:SF12">
    <property type="entry name" value="PEROXISOMAL ATPASE PEX1"/>
    <property type="match status" value="1"/>
</dbReference>
<dbReference type="FunFam" id="3.40.50.300:FF:001529">
    <property type="entry name" value="Peroxisome biosynthesis protein-like protein (PAS1/Peroxin-1)"/>
    <property type="match status" value="1"/>
</dbReference>
<keyword evidence="8" id="KW-0653">Protein transport</keyword>
<feature type="domain" description="AAA+ ATPase" evidence="14">
    <location>
        <begin position="554"/>
        <end position="705"/>
    </location>
</feature>
<comment type="similarity">
    <text evidence="2">Belongs to the AAA ATPase family.</text>
</comment>
<evidence type="ECO:0000256" key="5">
    <source>
        <dbReference type="ARBA" id="ARBA00022741"/>
    </source>
</evidence>
<evidence type="ECO:0000256" key="7">
    <source>
        <dbReference type="ARBA" id="ARBA00022840"/>
    </source>
</evidence>
<dbReference type="InterPro" id="IPR009010">
    <property type="entry name" value="Asp_de-COase-like_dom_sf"/>
</dbReference>
<evidence type="ECO:0000256" key="12">
    <source>
        <dbReference type="ARBA" id="ARBA00048778"/>
    </source>
</evidence>
<evidence type="ECO:0000256" key="2">
    <source>
        <dbReference type="ARBA" id="ARBA00006914"/>
    </source>
</evidence>
<feature type="region of interest" description="Disordered" evidence="13">
    <location>
        <begin position="230"/>
        <end position="273"/>
    </location>
</feature>
<feature type="compositionally biased region" description="Low complexity" evidence="13">
    <location>
        <begin position="243"/>
        <end position="253"/>
    </location>
</feature>
<dbReference type="InterPro" id="IPR003959">
    <property type="entry name" value="ATPase_AAA_core"/>
</dbReference>
<dbReference type="InterPro" id="IPR027417">
    <property type="entry name" value="P-loop_NTPase"/>
</dbReference>